<dbReference type="FunFam" id="3.40.1010.10:FF:000001">
    <property type="entry name" value="Siroheme synthase"/>
    <property type="match status" value="1"/>
</dbReference>
<dbReference type="InterPro" id="IPR036108">
    <property type="entry name" value="4pyrrol_syn_uPrphyn_synt_sf"/>
</dbReference>
<dbReference type="SUPFAM" id="SSF69618">
    <property type="entry name" value="HemD-like"/>
    <property type="match status" value="1"/>
</dbReference>
<dbReference type="Pfam" id="PF02602">
    <property type="entry name" value="HEM4"/>
    <property type="match status" value="1"/>
</dbReference>
<protein>
    <recommendedName>
        <fullName evidence="1">uroporphyrinogen-III C-methyltransferase</fullName>
        <ecNumber evidence="1">2.1.1.107</ecNumber>
    </recommendedName>
</protein>
<dbReference type="NCBIfam" id="TIGR01469">
    <property type="entry name" value="cobA_cysG_Cterm"/>
    <property type="match status" value="1"/>
</dbReference>
<evidence type="ECO:0000259" key="6">
    <source>
        <dbReference type="Pfam" id="PF00590"/>
    </source>
</evidence>
<evidence type="ECO:0000256" key="2">
    <source>
        <dbReference type="ARBA" id="ARBA00022603"/>
    </source>
</evidence>
<organism evidence="8 9">
    <name type="scientific">Anaerobacterium chartisolvens</name>
    <dbReference type="NCBI Taxonomy" id="1297424"/>
    <lineage>
        <taxon>Bacteria</taxon>
        <taxon>Bacillati</taxon>
        <taxon>Bacillota</taxon>
        <taxon>Clostridia</taxon>
        <taxon>Eubacteriales</taxon>
        <taxon>Oscillospiraceae</taxon>
        <taxon>Anaerobacterium</taxon>
    </lineage>
</organism>
<dbReference type="CDD" id="cd06578">
    <property type="entry name" value="HemD"/>
    <property type="match status" value="1"/>
</dbReference>
<dbReference type="Gene3D" id="3.40.1010.10">
    <property type="entry name" value="Cobalt-precorrin-4 Transmethylase, Domain 1"/>
    <property type="match status" value="1"/>
</dbReference>
<dbReference type="EMBL" id="QPJT01000007">
    <property type="protein sequence ID" value="RCX17569.1"/>
    <property type="molecule type" value="Genomic_DNA"/>
</dbReference>
<accession>A0A369B7R5</accession>
<reference evidence="8 9" key="1">
    <citation type="submission" date="2018-07" db="EMBL/GenBank/DDBJ databases">
        <title>Genomic Encyclopedia of Type Strains, Phase IV (KMG-IV): sequencing the most valuable type-strain genomes for metagenomic binning, comparative biology and taxonomic classification.</title>
        <authorList>
            <person name="Goeker M."/>
        </authorList>
    </citation>
    <scope>NUCLEOTIDE SEQUENCE [LARGE SCALE GENOMIC DNA]</scope>
    <source>
        <strain evidence="8 9">DSM 27016</strain>
    </source>
</reference>
<dbReference type="PROSITE" id="PS00839">
    <property type="entry name" value="SUMT_1"/>
    <property type="match status" value="1"/>
</dbReference>
<dbReference type="InterPro" id="IPR035996">
    <property type="entry name" value="4pyrrol_Methylase_sf"/>
</dbReference>
<dbReference type="Pfam" id="PF00590">
    <property type="entry name" value="TP_methylase"/>
    <property type="match status" value="1"/>
</dbReference>
<keyword evidence="4" id="KW-0949">S-adenosyl-L-methionine</keyword>
<dbReference type="OrthoDB" id="9815856at2"/>
<dbReference type="InterPro" id="IPR003043">
    <property type="entry name" value="Uropor_MeTrfase_CS"/>
</dbReference>
<sequence>MSEGRVYIIGAGPGDWKLMTLRAAECIGMADVIVYDRLVDDKAISMARPEAEFVYVGKMPHCHTVPQEEINRILVSRALEGKKVARVKGGDPFVFGRGGEEAEALLKEGIDFEIIPGVTSAVSVPAYAGIPVTHRDYSSSLHIITGHERADGQGRKINYELLAELEGTLVFLMGVKSLPDITASLIKHGKDASTPAAVIENGTTVRQRTVCGTLGDICRAASEAGIQSPAVVVVGRVVELKDRLAWFGRGPLAGKRVLVTRSRQQAGVLSRRIEELGGEAIELPAIAVAEAGQMQAVDAALERLEEYRWLVFTSTNGVGFFLGRMREKKIDIRKLSGIGLCAVGEATAAELAKNGLNADYIPRAYTTEELASGLAGMVKPGERVLLARSDIAGEGLCEILADNGIQYDDVAVYRTILADEANSRAMELLESGGIDYITFTSSSTVRGFVGMAGTEKIGKARVVCIGPVTAETAREKGIDVWAVADRYTIDGLVDVLLGGL</sequence>
<dbReference type="Gene3D" id="3.30.950.10">
    <property type="entry name" value="Methyltransferase, Cobalt-precorrin-4 Transmethylase, Domain 2"/>
    <property type="match status" value="1"/>
</dbReference>
<evidence type="ECO:0000313" key="8">
    <source>
        <dbReference type="EMBL" id="RCX17569.1"/>
    </source>
</evidence>
<dbReference type="GO" id="GO:0019354">
    <property type="term" value="P:siroheme biosynthetic process"/>
    <property type="evidence" value="ECO:0007669"/>
    <property type="project" value="InterPro"/>
</dbReference>
<dbReference type="InterPro" id="IPR000878">
    <property type="entry name" value="4pyrrol_Mease"/>
</dbReference>
<evidence type="ECO:0000256" key="5">
    <source>
        <dbReference type="ARBA" id="ARBA00023244"/>
    </source>
</evidence>
<dbReference type="FunFam" id="3.30.950.10:FF:000001">
    <property type="entry name" value="Siroheme synthase"/>
    <property type="match status" value="1"/>
</dbReference>
<dbReference type="InterPro" id="IPR014776">
    <property type="entry name" value="4pyrrole_Mease_sub2"/>
</dbReference>
<dbReference type="AlphaFoldDB" id="A0A369B7R5"/>
<keyword evidence="5" id="KW-0627">Porphyrin biosynthesis</keyword>
<evidence type="ECO:0000256" key="1">
    <source>
        <dbReference type="ARBA" id="ARBA00012162"/>
    </source>
</evidence>
<evidence type="ECO:0000256" key="3">
    <source>
        <dbReference type="ARBA" id="ARBA00022679"/>
    </source>
</evidence>
<keyword evidence="2 8" id="KW-0489">Methyltransferase</keyword>
<dbReference type="Proteomes" id="UP000253034">
    <property type="component" value="Unassembled WGS sequence"/>
</dbReference>
<feature type="domain" description="Tetrapyrrole methylase" evidence="6">
    <location>
        <begin position="5"/>
        <end position="217"/>
    </location>
</feature>
<comment type="caution">
    <text evidence="8">The sequence shown here is derived from an EMBL/GenBank/DDBJ whole genome shotgun (WGS) entry which is preliminary data.</text>
</comment>
<proteinExistence type="predicted"/>
<evidence type="ECO:0000259" key="7">
    <source>
        <dbReference type="Pfam" id="PF02602"/>
    </source>
</evidence>
<dbReference type="Gene3D" id="3.40.50.10090">
    <property type="match status" value="2"/>
</dbReference>
<dbReference type="CDD" id="cd11642">
    <property type="entry name" value="SUMT"/>
    <property type="match status" value="1"/>
</dbReference>
<dbReference type="GO" id="GO:0004851">
    <property type="term" value="F:uroporphyrin-III C-methyltransferase activity"/>
    <property type="evidence" value="ECO:0007669"/>
    <property type="project" value="UniProtKB-EC"/>
</dbReference>
<dbReference type="InterPro" id="IPR003754">
    <property type="entry name" value="4pyrrol_synth_uPrphyn_synth"/>
</dbReference>
<gene>
    <name evidence="8" type="ORF">DFR58_107115</name>
</gene>
<dbReference type="GO" id="GO:0004852">
    <property type="term" value="F:uroporphyrinogen-III synthase activity"/>
    <property type="evidence" value="ECO:0007669"/>
    <property type="project" value="InterPro"/>
</dbReference>
<dbReference type="EC" id="2.1.1.107" evidence="1"/>
<dbReference type="RefSeq" id="WP_114297281.1">
    <property type="nucleotide sequence ID" value="NZ_QPJT01000007.1"/>
</dbReference>
<feature type="domain" description="Tetrapyrrole biosynthesis uroporphyrinogen III synthase" evidence="7">
    <location>
        <begin position="269"/>
        <end position="493"/>
    </location>
</feature>
<evidence type="ECO:0000256" key="4">
    <source>
        <dbReference type="ARBA" id="ARBA00022691"/>
    </source>
</evidence>
<dbReference type="InterPro" id="IPR006366">
    <property type="entry name" value="CobA/CysG_C"/>
</dbReference>
<evidence type="ECO:0000313" key="9">
    <source>
        <dbReference type="Proteomes" id="UP000253034"/>
    </source>
</evidence>
<dbReference type="PANTHER" id="PTHR45790:SF3">
    <property type="entry name" value="S-ADENOSYL-L-METHIONINE-DEPENDENT UROPORPHYRINOGEN III METHYLTRANSFERASE, CHLOROPLASTIC"/>
    <property type="match status" value="1"/>
</dbReference>
<dbReference type="PANTHER" id="PTHR45790">
    <property type="entry name" value="SIROHEME SYNTHASE-RELATED"/>
    <property type="match status" value="1"/>
</dbReference>
<name>A0A369B7R5_9FIRM</name>
<dbReference type="NCBIfam" id="NF004790">
    <property type="entry name" value="PRK06136.1"/>
    <property type="match status" value="1"/>
</dbReference>
<keyword evidence="9" id="KW-1185">Reference proteome</keyword>
<dbReference type="InterPro" id="IPR014777">
    <property type="entry name" value="4pyrrole_Mease_sub1"/>
</dbReference>
<keyword evidence="3 8" id="KW-0808">Transferase</keyword>
<dbReference type="InterPro" id="IPR050161">
    <property type="entry name" value="Siro_Cobalamin_biosynth"/>
</dbReference>
<dbReference type="SUPFAM" id="SSF53790">
    <property type="entry name" value="Tetrapyrrole methylase"/>
    <property type="match status" value="1"/>
</dbReference>
<dbReference type="GO" id="GO:0032259">
    <property type="term" value="P:methylation"/>
    <property type="evidence" value="ECO:0007669"/>
    <property type="project" value="UniProtKB-KW"/>
</dbReference>